<dbReference type="PANTHER" id="PTHR30487">
    <property type="entry name" value="TYPE 4 PREPILIN-LIKE PROTEINS LEADER PEPTIDE-PROCESSING ENZYME"/>
    <property type="match status" value="1"/>
</dbReference>
<evidence type="ECO:0000259" key="2">
    <source>
        <dbReference type="Pfam" id="PF06750"/>
    </source>
</evidence>
<name>A0A367CAJ1_9ENTE</name>
<dbReference type="GO" id="GO:0006465">
    <property type="term" value="P:signal peptide processing"/>
    <property type="evidence" value="ECO:0007669"/>
    <property type="project" value="TreeGrafter"/>
</dbReference>
<dbReference type="Pfam" id="PF06750">
    <property type="entry name" value="A24_N_bact"/>
    <property type="match status" value="1"/>
</dbReference>
<feature type="transmembrane region" description="Helical" evidence="1">
    <location>
        <begin position="128"/>
        <end position="157"/>
    </location>
</feature>
<dbReference type="AlphaFoldDB" id="A0A367CAJ1"/>
<dbReference type="PANTHER" id="PTHR30487:SF0">
    <property type="entry name" value="PREPILIN LEADER PEPTIDASE_N-METHYLTRANSFERASE-RELATED"/>
    <property type="match status" value="1"/>
</dbReference>
<dbReference type="GO" id="GO:0005886">
    <property type="term" value="C:plasma membrane"/>
    <property type="evidence" value="ECO:0007669"/>
    <property type="project" value="TreeGrafter"/>
</dbReference>
<dbReference type="InterPro" id="IPR010627">
    <property type="entry name" value="Prepilin_pept_A24_N"/>
</dbReference>
<accession>A0A367CAJ1</accession>
<evidence type="ECO:0000256" key="1">
    <source>
        <dbReference type="SAM" id="Phobius"/>
    </source>
</evidence>
<dbReference type="EMBL" id="LEPB01000007">
    <property type="protein sequence ID" value="RCA09637.1"/>
    <property type="molecule type" value="Genomic_DNA"/>
</dbReference>
<comment type="caution">
    <text evidence="3">The sequence shown here is derived from an EMBL/GenBank/DDBJ whole genome shotgun (WGS) entry which is preliminary data.</text>
</comment>
<feature type="transmembrane region" description="Helical" evidence="1">
    <location>
        <begin position="95"/>
        <end position="116"/>
    </location>
</feature>
<dbReference type="GO" id="GO:0004190">
    <property type="term" value="F:aspartic-type endopeptidase activity"/>
    <property type="evidence" value="ECO:0007669"/>
    <property type="project" value="TreeGrafter"/>
</dbReference>
<feature type="transmembrane region" description="Helical" evidence="1">
    <location>
        <begin position="70"/>
        <end position="89"/>
    </location>
</feature>
<dbReference type="RefSeq" id="WP_113846413.1">
    <property type="nucleotide sequence ID" value="NZ_LEPB01000007.1"/>
</dbReference>
<sequence>MLLSVVIGCCVGSFLCLSAQRIPQDHSIISPRSHCVNCHHFLTWYELIPLLSICLQRFRCRSCHVPLPQSYFLAELACGGIFVWFFHYAPSTDPILLFWILSAFLLSLMDCFYLFIDSRILYLIWIILWSYWLLTGHFQFTTVLILSIVSSLLIFYATDYLGSGDSLVVWCWSGQLLLVQLLYLVLIASALGICFMLCTHFFFQKKITKLPFLPFLSVALLVVQHIG</sequence>
<proteinExistence type="predicted"/>
<dbReference type="InterPro" id="IPR050882">
    <property type="entry name" value="Prepilin_peptidase/N-MTase"/>
</dbReference>
<protein>
    <recommendedName>
        <fullName evidence="2">Prepilin peptidase A24 N-terminal domain-containing protein</fullName>
    </recommendedName>
</protein>
<evidence type="ECO:0000313" key="4">
    <source>
        <dbReference type="Proteomes" id="UP000252797"/>
    </source>
</evidence>
<keyword evidence="1" id="KW-0812">Transmembrane</keyword>
<feature type="domain" description="Prepilin peptidase A24 N-terminal" evidence="2">
    <location>
        <begin position="6"/>
        <end position="86"/>
    </location>
</feature>
<reference evidence="3 4" key="1">
    <citation type="submission" date="2015-06" db="EMBL/GenBank/DDBJ databases">
        <title>The Genome Sequence of Enterococcus durans 4EA1.</title>
        <authorList>
            <consortium name="The Broad Institute Genomics Platform"/>
            <consortium name="The Broad Institute Genome Sequencing Center for Infectious Disease"/>
            <person name="Earl A.M."/>
            <person name="Van Tyne D."/>
            <person name="Lebreton F."/>
            <person name="Saavedra J.T."/>
            <person name="Gilmore M.S."/>
            <person name="Manson Mcguire A."/>
            <person name="Clock S."/>
            <person name="Crupain M."/>
            <person name="Rangan U."/>
            <person name="Young S."/>
            <person name="Abouelleil A."/>
            <person name="Cao P."/>
            <person name="Chapman S.B."/>
            <person name="Griggs A."/>
            <person name="Priest M."/>
            <person name="Shea T."/>
            <person name="Wortman J."/>
            <person name="Nusbaum C."/>
            <person name="Birren B."/>
        </authorList>
    </citation>
    <scope>NUCLEOTIDE SEQUENCE [LARGE SCALE GENOMIC DNA]</scope>
    <source>
        <strain evidence="3 4">4EA1</strain>
    </source>
</reference>
<organism evidence="3 4">
    <name type="scientific">Enterococcus durans</name>
    <dbReference type="NCBI Taxonomy" id="53345"/>
    <lineage>
        <taxon>Bacteria</taxon>
        <taxon>Bacillati</taxon>
        <taxon>Bacillota</taxon>
        <taxon>Bacilli</taxon>
        <taxon>Lactobacillales</taxon>
        <taxon>Enterococcaceae</taxon>
        <taxon>Enterococcus</taxon>
    </lineage>
</organism>
<keyword evidence="1" id="KW-1133">Transmembrane helix</keyword>
<keyword evidence="1" id="KW-0472">Membrane</keyword>
<dbReference type="Proteomes" id="UP000252797">
    <property type="component" value="Unassembled WGS sequence"/>
</dbReference>
<feature type="transmembrane region" description="Helical" evidence="1">
    <location>
        <begin position="177"/>
        <end position="203"/>
    </location>
</feature>
<evidence type="ECO:0000313" key="3">
    <source>
        <dbReference type="EMBL" id="RCA09637.1"/>
    </source>
</evidence>
<gene>
    <name evidence="3" type="ORF">EA71_02954</name>
</gene>